<dbReference type="SUPFAM" id="SSF57850">
    <property type="entry name" value="RING/U-box"/>
    <property type="match status" value="1"/>
</dbReference>
<evidence type="ECO:0000313" key="6">
    <source>
        <dbReference type="EnsemblPlants" id="KEH18357"/>
    </source>
</evidence>
<keyword evidence="7" id="KW-1185">Reference proteome</keyword>
<evidence type="ECO:0000256" key="2">
    <source>
        <dbReference type="ARBA" id="ARBA00022771"/>
    </source>
</evidence>
<evidence type="ECO:0000256" key="3">
    <source>
        <dbReference type="ARBA" id="ARBA00022833"/>
    </source>
</evidence>
<proteinExistence type="predicted"/>
<dbReference type="Pfam" id="PF00097">
    <property type="entry name" value="zf-C3HC4"/>
    <property type="match status" value="1"/>
</dbReference>
<dbReference type="Gene3D" id="3.30.40.10">
    <property type="entry name" value="Zinc/RING finger domain, C3HC4 (zinc finger)"/>
    <property type="match status" value="1"/>
</dbReference>
<dbReference type="InterPro" id="IPR013083">
    <property type="entry name" value="Znf_RING/FYVE/PHD"/>
</dbReference>
<keyword evidence="3" id="KW-0862">Zinc</keyword>
<keyword evidence="2" id="KW-0863">Zinc-finger</keyword>
<evidence type="ECO:0000313" key="7">
    <source>
        <dbReference type="Proteomes" id="UP000002051"/>
    </source>
</evidence>
<dbReference type="AlphaFoldDB" id="G7ZVG1"/>
<protein>
    <recommendedName>
        <fullName evidence="4">Zinc finger C3HC4 RING-type domain-containing protein</fullName>
    </recommendedName>
</protein>
<sequence length="71" mass="8476">MQMKKPFFPRIIYIIHYVLNIKIWLCSHTFHFPCISTHVTKQPLHVCPVCGTNWKELPVLSIKLEKNENRD</sequence>
<dbReference type="HOGENOM" id="CLU_2743887_0_0_1"/>
<evidence type="ECO:0000256" key="1">
    <source>
        <dbReference type="ARBA" id="ARBA00022723"/>
    </source>
</evidence>
<gene>
    <name evidence="5" type="ordered locus">MTR_8g016400</name>
</gene>
<dbReference type="GO" id="GO:0008270">
    <property type="term" value="F:zinc ion binding"/>
    <property type="evidence" value="ECO:0007669"/>
    <property type="project" value="UniProtKB-KW"/>
</dbReference>
<name>G7ZVG1_MEDTR</name>
<dbReference type="EnsemblPlants" id="KEH18357">
    <property type="protein sequence ID" value="KEH18357"/>
    <property type="gene ID" value="MTR_8g016400"/>
</dbReference>
<keyword evidence="1" id="KW-0479">Metal-binding</keyword>
<dbReference type="EMBL" id="CM001224">
    <property type="protein sequence ID" value="KEH18357.1"/>
    <property type="molecule type" value="Genomic_DNA"/>
</dbReference>
<reference evidence="6" key="3">
    <citation type="submission" date="2015-04" db="UniProtKB">
        <authorList>
            <consortium name="EnsemblPlants"/>
        </authorList>
    </citation>
    <scope>IDENTIFICATION</scope>
    <source>
        <strain evidence="6">cv. Jemalong A17</strain>
    </source>
</reference>
<dbReference type="STRING" id="3880.G7ZVG1"/>
<dbReference type="PaxDb" id="3880-AES83199"/>
<organism evidence="6">
    <name type="scientific">Medicago truncatula</name>
    <name type="common">Barrel medic</name>
    <name type="synonym">Medicago tribuloides</name>
    <dbReference type="NCBI Taxonomy" id="3880"/>
    <lineage>
        <taxon>Eukaryota</taxon>
        <taxon>Viridiplantae</taxon>
        <taxon>Streptophyta</taxon>
        <taxon>Embryophyta</taxon>
        <taxon>Tracheophyta</taxon>
        <taxon>Spermatophyta</taxon>
        <taxon>Magnoliopsida</taxon>
        <taxon>eudicotyledons</taxon>
        <taxon>Gunneridae</taxon>
        <taxon>Pentapetalae</taxon>
        <taxon>rosids</taxon>
        <taxon>fabids</taxon>
        <taxon>Fabales</taxon>
        <taxon>Fabaceae</taxon>
        <taxon>Papilionoideae</taxon>
        <taxon>50 kb inversion clade</taxon>
        <taxon>NPAAA clade</taxon>
        <taxon>Hologalegina</taxon>
        <taxon>IRL clade</taxon>
        <taxon>Trifolieae</taxon>
        <taxon>Medicago</taxon>
    </lineage>
</organism>
<dbReference type="Proteomes" id="UP000002051">
    <property type="component" value="Chromosome 8"/>
</dbReference>
<accession>G7ZVG1</accession>
<feature type="domain" description="Zinc finger C3HC4 RING-type" evidence="4">
    <location>
        <begin position="23"/>
        <end position="50"/>
    </location>
</feature>
<reference evidence="5 7" key="2">
    <citation type="journal article" date="2014" name="BMC Genomics">
        <title>An improved genome release (version Mt4.0) for the model legume Medicago truncatula.</title>
        <authorList>
            <person name="Tang H."/>
            <person name="Krishnakumar V."/>
            <person name="Bidwell S."/>
            <person name="Rosen B."/>
            <person name="Chan A."/>
            <person name="Zhou S."/>
            <person name="Gentzbittel L."/>
            <person name="Childs K.L."/>
            <person name="Yandell M."/>
            <person name="Gundlach H."/>
            <person name="Mayer K.F."/>
            <person name="Schwartz D.C."/>
            <person name="Town C.D."/>
        </authorList>
    </citation>
    <scope>GENOME REANNOTATION</scope>
    <source>
        <strain evidence="5">A17</strain>
        <strain evidence="6 7">cv. Jemalong A17</strain>
    </source>
</reference>
<reference evidence="5 7" key="1">
    <citation type="journal article" date="2011" name="Nature">
        <title>The Medicago genome provides insight into the evolution of rhizobial symbioses.</title>
        <authorList>
            <person name="Young N.D."/>
            <person name="Debelle F."/>
            <person name="Oldroyd G.E."/>
            <person name="Geurts R."/>
            <person name="Cannon S.B."/>
            <person name="Udvardi M.K."/>
            <person name="Benedito V.A."/>
            <person name="Mayer K.F."/>
            <person name="Gouzy J."/>
            <person name="Schoof H."/>
            <person name="Van de Peer Y."/>
            <person name="Proost S."/>
            <person name="Cook D.R."/>
            <person name="Meyers B.C."/>
            <person name="Spannagl M."/>
            <person name="Cheung F."/>
            <person name="De Mita S."/>
            <person name="Krishnakumar V."/>
            <person name="Gundlach H."/>
            <person name="Zhou S."/>
            <person name="Mudge J."/>
            <person name="Bharti A.K."/>
            <person name="Murray J.D."/>
            <person name="Naoumkina M.A."/>
            <person name="Rosen B."/>
            <person name="Silverstein K.A."/>
            <person name="Tang H."/>
            <person name="Rombauts S."/>
            <person name="Zhao P.X."/>
            <person name="Zhou P."/>
            <person name="Barbe V."/>
            <person name="Bardou P."/>
            <person name="Bechner M."/>
            <person name="Bellec A."/>
            <person name="Berger A."/>
            <person name="Berges H."/>
            <person name="Bidwell S."/>
            <person name="Bisseling T."/>
            <person name="Choisne N."/>
            <person name="Couloux A."/>
            <person name="Denny R."/>
            <person name="Deshpande S."/>
            <person name="Dai X."/>
            <person name="Doyle J.J."/>
            <person name="Dudez A.M."/>
            <person name="Farmer A.D."/>
            <person name="Fouteau S."/>
            <person name="Franken C."/>
            <person name="Gibelin C."/>
            <person name="Gish J."/>
            <person name="Goldstein S."/>
            <person name="Gonzalez A.J."/>
            <person name="Green P.J."/>
            <person name="Hallab A."/>
            <person name="Hartog M."/>
            <person name="Hua A."/>
            <person name="Humphray S.J."/>
            <person name="Jeong D.H."/>
            <person name="Jing Y."/>
            <person name="Jocker A."/>
            <person name="Kenton S.M."/>
            <person name="Kim D.J."/>
            <person name="Klee K."/>
            <person name="Lai H."/>
            <person name="Lang C."/>
            <person name="Lin S."/>
            <person name="Macmil S.L."/>
            <person name="Magdelenat G."/>
            <person name="Matthews L."/>
            <person name="McCorrison J."/>
            <person name="Monaghan E.L."/>
            <person name="Mun J.H."/>
            <person name="Najar F.Z."/>
            <person name="Nicholson C."/>
            <person name="Noirot C."/>
            <person name="O'Bleness M."/>
            <person name="Paule C.R."/>
            <person name="Poulain J."/>
            <person name="Prion F."/>
            <person name="Qin B."/>
            <person name="Qu C."/>
            <person name="Retzel E.F."/>
            <person name="Riddle C."/>
            <person name="Sallet E."/>
            <person name="Samain S."/>
            <person name="Samson N."/>
            <person name="Sanders I."/>
            <person name="Saurat O."/>
            <person name="Scarpelli C."/>
            <person name="Schiex T."/>
            <person name="Segurens B."/>
            <person name="Severin A.J."/>
            <person name="Sherrier D.J."/>
            <person name="Shi R."/>
            <person name="Sims S."/>
            <person name="Singer S.R."/>
            <person name="Sinharoy S."/>
            <person name="Sterck L."/>
            <person name="Viollet A."/>
            <person name="Wang B.B."/>
            <person name="Wang K."/>
            <person name="Wang M."/>
            <person name="Wang X."/>
            <person name="Warfsmann J."/>
            <person name="Weissenbach J."/>
            <person name="White D.D."/>
            <person name="White J.D."/>
            <person name="Wiley G.B."/>
            <person name="Wincker P."/>
            <person name="Xing Y."/>
            <person name="Yang L."/>
            <person name="Yao Z."/>
            <person name="Ying F."/>
            <person name="Zhai J."/>
            <person name="Zhou L."/>
            <person name="Zuber A."/>
            <person name="Denarie J."/>
            <person name="Dixon R.A."/>
            <person name="May G.D."/>
            <person name="Schwartz D.C."/>
            <person name="Rogers J."/>
            <person name="Quetier F."/>
            <person name="Town C.D."/>
            <person name="Roe B.A."/>
        </authorList>
    </citation>
    <scope>NUCLEOTIDE SEQUENCE [LARGE SCALE GENOMIC DNA]</scope>
    <source>
        <strain evidence="5">A17</strain>
        <strain evidence="6 7">cv. Jemalong A17</strain>
    </source>
</reference>
<evidence type="ECO:0000313" key="5">
    <source>
        <dbReference type="EMBL" id="KEH18357.1"/>
    </source>
</evidence>
<evidence type="ECO:0000259" key="4">
    <source>
        <dbReference type="Pfam" id="PF00097"/>
    </source>
</evidence>
<dbReference type="InterPro" id="IPR018957">
    <property type="entry name" value="Znf_C3HC4_RING-type"/>
</dbReference>